<dbReference type="Pfam" id="PF18741">
    <property type="entry name" value="MTES_1575"/>
    <property type="match status" value="1"/>
</dbReference>
<dbReference type="InterPro" id="IPR049468">
    <property type="entry name" value="Restrct_endonuc-II-like_dom"/>
</dbReference>
<gene>
    <name evidence="2" type="ORF">BJY17_001780</name>
</gene>
<keyword evidence="3" id="KW-1185">Reference proteome</keyword>
<organism evidence="2 3">
    <name type="scientific">Agromyces hippuratus</name>
    <dbReference type="NCBI Taxonomy" id="286438"/>
    <lineage>
        <taxon>Bacteria</taxon>
        <taxon>Bacillati</taxon>
        <taxon>Actinomycetota</taxon>
        <taxon>Actinomycetes</taxon>
        <taxon>Micrococcales</taxon>
        <taxon>Microbacteriaceae</taxon>
        <taxon>Agromyces</taxon>
    </lineage>
</organism>
<evidence type="ECO:0000259" key="1">
    <source>
        <dbReference type="Pfam" id="PF18741"/>
    </source>
</evidence>
<dbReference type="Gene3D" id="3.40.960.10">
    <property type="entry name" value="VSR Endonuclease"/>
    <property type="match status" value="1"/>
</dbReference>
<reference evidence="2 3" key="1">
    <citation type="submission" date="2020-07" db="EMBL/GenBank/DDBJ databases">
        <title>Sequencing the genomes of 1000 actinobacteria strains.</title>
        <authorList>
            <person name="Klenk H.-P."/>
        </authorList>
    </citation>
    <scope>NUCLEOTIDE SEQUENCE [LARGE SCALE GENOMIC DNA]</scope>
    <source>
        <strain evidence="2 3">DSM 8598</strain>
    </source>
</reference>
<dbReference type="InterPro" id="IPR011335">
    <property type="entry name" value="Restrct_endonuc-II-like"/>
</dbReference>
<keyword evidence="2" id="KW-0378">Hydrolase</keyword>
<keyword evidence="2" id="KW-0255">Endonuclease</keyword>
<dbReference type="AlphaFoldDB" id="A0A852WYN0"/>
<keyword evidence="2" id="KW-0540">Nuclease</keyword>
<evidence type="ECO:0000313" key="3">
    <source>
        <dbReference type="Proteomes" id="UP000549066"/>
    </source>
</evidence>
<dbReference type="RefSeq" id="WP_179551048.1">
    <property type="nucleotide sequence ID" value="NZ_JACCFI010000001.1"/>
</dbReference>
<accession>A0A852WYN0</accession>
<protein>
    <submittedName>
        <fullName evidence="2">Very-short-patch-repair endonuclease</fullName>
    </submittedName>
</protein>
<dbReference type="GO" id="GO:0004519">
    <property type="term" value="F:endonuclease activity"/>
    <property type="evidence" value="ECO:0007669"/>
    <property type="project" value="UniProtKB-KW"/>
</dbReference>
<proteinExistence type="predicted"/>
<sequence length="279" mass="31134">MPDLLFDLRRHGGITTRSRLRACGHSSQGIRAAVDAQRVLRVGRSWVALHEANQEAVRAIELGGILGGESALRSYDIWVSRNAGVCVATARTASRTPPLCDGEYRVWCRMTRRSGAWRVDVVEALAQYLPRVARLDAIATLDSAVHRGLISPPQLDALMERMPRRIRRLRNRIDGAADSGLESILRMAIRDEGWQVESQVSIEGVGRVDLLIDGWLVIEADGSKWHDGHEATERDRERNAALVLRGYRWHRFGHAQIMRNLDRCIAVIRTLLASGAPTG</sequence>
<evidence type="ECO:0000313" key="2">
    <source>
        <dbReference type="EMBL" id="NYG21033.1"/>
    </source>
</evidence>
<name>A0A852WYN0_9MICO</name>
<dbReference type="EMBL" id="JACCFI010000001">
    <property type="protein sequence ID" value="NYG21033.1"/>
    <property type="molecule type" value="Genomic_DNA"/>
</dbReference>
<dbReference type="SUPFAM" id="SSF52980">
    <property type="entry name" value="Restriction endonuclease-like"/>
    <property type="match status" value="1"/>
</dbReference>
<feature type="domain" description="Restriction endonuclease type II-like" evidence="1">
    <location>
        <begin position="187"/>
        <end position="269"/>
    </location>
</feature>
<comment type="caution">
    <text evidence="2">The sequence shown here is derived from an EMBL/GenBank/DDBJ whole genome shotgun (WGS) entry which is preliminary data.</text>
</comment>
<dbReference type="Proteomes" id="UP000549066">
    <property type="component" value="Unassembled WGS sequence"/>
</dbReference>